<evidence type="ECO:0000313" key="16">
    <source>
        <dbReference type="Proteomes" id="UP000234778"/>
    </source>
</evidence>
<name>A0A2I1KT12_9ACTO</name>
<dbReference type="GeneID" id="81708564"/>
<comment type="caution">
    <text evidence="15">The sequence shown here is derived from an EMBL/GenBank/DDBJ whole genome shotgun (WGS) entry which is preliminary data.</text>
</comment>
<feature type="binding site" evidence="8">
    <location>
        <position position="209"/>
    </location>
    <ligand>
        <name>ATP</name>
        <dbReference type="ChEBI" id="CHEBI:30616"/>
    </ligand>
</feature>
<feature type="compositionally biased region" description="Low complexity" evidence="10">
    <location>
        <begin position="1"/>
        <end position="26"/>
    </location>
</feature>
<dbReference type="EC" id="2.7.4.1" evidence="8 9"/>
<feature type="binding site" evidence="8">
    <location>
        <position position="736"/>
    </location>
    <ligand>
        <name>ATP</name>
        <dbReference type="ChEBI" id="CHEBI:30616"/>
    </ligand>
</feature>
<sequence>MTTPDAVPAPDPQAASSAPGAAPLSAFLGGWARAQQSRPLPSHAAGGGPASQVPQADGAHAQAEQPQDTVLDEEHVFEVADPRDFADDAGPQYEDEDFDAPGEGDGVAAGAPSARLAPAEAPATTPAPAEAEPASAPSPAAAAPSASAPSPQSLVHEDEDLPPLEDFPHRFTDRELTWMDFNERVLEQAEDQDLHLLERAWFLAIFSSNLDEFYMVRVAGLMRRIKAGITPVRASGLDAHQVVAEITRRAKELTARQAAIWQDDIRPKLAEHHIEIKSWQELDEAQQEGLTRTFRHQIYPVLTPLAVDPSHPFPYISGLSLNLAVLLRNPKSGKEHFARVKVPASLPRLITVPGRELDTVDKAAGAAFIPLEEVVGQHLDHLFPGMEILEHHLFRVTRNENLEVEEDDAENLLAAMEKELERRRFGDCVRLEVADTISPFVRRYLVRALGLRDDDVFALPAPLDLRCLNQLHDLDVPALKYPRYVPVTAAGLGETETATPRDVFAAMREHDVLLHHPYDSFSTSVQEFVRQAAADPKVLAIKQTLYRTSGDSPIVDALIEAAEVGKQVVAIVEIKARFDEENNISWARKLERAGVHVVYGMVGLKTHCKLLLVVRQEADGLRRYCHVGTGNYHPKTARGYEDLGLLTTDRDVAQDLTTLFNFLSGYAPRARFRRLLVAPRTVRSGLIERIDREIENKRAGKDAWVRIKVNSIIDEKTIDALYRASRAGVSVDIVVRGICGIRAGIPGLSENIRVRSILGRYLEHSRIYAFCNDGDTDLFIGSADLMHRNLDRRVEALVRITDPEMVAHLTWFVTHSASDEVTSWWMEPDGSWTRHVTGPDGERLEDIQDTLMSLASKRVKGRG</sequence>
<comment type="cofactor">
    <cofactor evidence="8">
        <name>Mg(2+)</name>
        <dbReference type="ChEBI" id="CHEBI:18420"/>
    </cofactor>
</comment>
<evidence type="ECO:0000256" key="10">
    <source>
        <dbReference type="SAM" id="MobiDB-lite"/>
    </source>
</evidence>
<evidence type="ECO:0000256" key="2">
    <source>
        <dbReference type="ARBA" id="ARBA00022679"/>
    </source>
</evidence>
<dbReference type="Gene3D" id="3.30.1840.10">
    <property type="entry name" value="Polyphosphate kinase middle domain"/>
    <property type="match status" value="1"/>
</dbReference>
<dbReference type="Gene3D" id="1.20.58.310">
    <property type="entry name" value="Polyphosphate kinase N-terminal domain"/>
    <property type="match status" value="1"/>
</dbReference>
<dbReference type="EMBL" id="PKHA01000005">
    <property type="protein sequence ID" value="PKY98761.1"/>
    <property type="molecule type" value="Genomic_DNA"/>
</dbReference>
<dbReference type="Gene3D" id="3.30.870.10">
    <property type="entry name" value="Endonuclease Chain A"/>
    <property type="match status" value="2"/>
</dbReference>
<dbReference type="Pfam" id="PF13089">
    <property type="entry name" value="PP_kinase_N"/>
    <property type="match status" value="1"/>
</dbReference>
<keyword evidence="7 8" id="KW-0460">Magnesium</keyword>
<dbReference type="RefSeq" id="WP_101638162.1">
    <property type="nucleotide sequence ID" value="NZ_CP136961.1"/>
</dbReference>
<dbReference type="AlphaFoldDB" id="A0A2I1KT12"/>
<evidence type="ECO:0000259" key="11">
    <source>
        <dbReference type="Pfam" id="PF02503"/>
    </source>
</evidence>
<feature type="binding site" evidence="8">
    <location>
        <position position="640"/>
    </location>
    <ligand>
        <name>ATP</name>
        <dbReference type="ChEBI" id="CHEBI:30616"/>
    </ligand>
</feature>
<dbReference type="Pfam" id="PF02503">
    <property type="entry name" value="PP_kinase"/>
    <property type="match status" value="1"/>
</dbReference>
<feature type="domain" description="Polyphosphate kinase N-terminal" evidence="12">
    <location>
        <begin position="171"/>
        <end position="276"/>
    </location>
</feature>
<dbReference type="SUPFAM" id="SSF140356">
    <property type="entry name" value="PPK N-terminal domain-like"/>
    <property type="match status" value="1"/>
</dbReference>
<evidence type="ECO:0000256" key="1">
    <source>
        <dbReference type="ARBA" id="ARBA00022553"/>
    </source>
</evidence>
<dbReference type="Pfam" id="PF13090">
    <property type="entry name" value="PP_kinase_C"/>
    <property type="match status" value="1"/>
</dbReference>
<keyword evidence="6 8" id="KW-0067">ATP-binding</keyword>
<dbReference type="InterPro" id="IPR025200">
    <property type="entry name" value="PPK_C_dom2"/>
</dbReference>
<evidence type="ECO:0000256" key="5">
    <source>
        <dbReference type="ARBA" id="ARBA00022777"/>
    </source>
</evidence>
<dbReference type="InterPro" id="IPR003414">
    <property type="entry name" value="PP_kinase"/>
</dbReference>
<feature type="compositionally biased region" description="Low complexity" evidence="10">
    <location>
        <begin position="108"/>
        <end position="151"/>
    </location>
</feature>
<comment type="catalytic activity">
    <reaction evidence="8 9">
        <text>[phosphate](n) + ATP = [phosphate](n+1) + ADP</text>
        <dbReference type="Rhea" id="RHEA:19573"/>
        <dbReference type="Rhea" id="RHEA-COMP:9859"/>
        <dbReference type="Rhea" id="RHEA-COMP:14280"/>
        <dbReference type="ChEBI" id="CHEBI:16838"/>
        <dbReference type="ChEBI" id="CHEBI:30616"/>
        <dbReference type="ChEBI" id="CHEBI:456216"/>
        <dbReference type="EC" id="2.7.4.1"/>
    </reaction>
</comment>
<evidence type="ECO:0000313" key="15">
    <source>
        <dbReference type="EMBL" id="PKY98761.1"/>
    </source>
</evidence>
<dbReference type="InterPro" id="IPR025198">
    <property type="entry name" value="PPK_N_dom"/>
</dbReference>
<feature type="binding site" evidence="8">
    <location>
        <position position="577"/>
    </location>
    <ligand>
        <name>Mg(2+)</name>
        <dbReference type="ChEBI" id="CHEBI:18420"/>
    </ligand>
</feature>
<proteinExistence type="inferred from homology"/>
<dbReference type="GO" id="GO:0046872">
    <property type="term" value="F:metal ion binding"/>
    <property type="evidence" value="ECO:0007669"/>
    <property type="project" value="UniProtKB-KW"/>
</dbReference>
<accession>A0A2I1KT12</accession>
<feature type="active site" description="Phosphohistidine intermediate" evidence="8">
    <location>
        <position position="607"/>
    </location>
</feature>
<keyword evidence="3 8" id="KW-0479">Metal-binding</keyword>
<dbReference type="InterPro" id="IPR041108">
    <property type="entry name" value="PP_kinase_C_1"/>
</dbReference>
<keyword evidence="2 8" id="KW-0808">Transferase</keyword>
<reference evidence="15 16" key="1">
    <citation type="submission" date="2017-12" db="EMBL/GenBank/DDBJ databases">
        <title>Phylogenetic diversity of female urinary microbiome.</title>
        <authorList>
            <person name="Thomas-White K."/>
            <person name="Wolfe A.J."/>
        </authorList>
    </citation>
    <scope>NUCLEOTIDE SEQUENCE [LARGE SCALE GENOMIC DNA]</scope>
    <source>
        <strain evidence="15 16">UMB0319</strain>
    </source>
</reference>
<evidence type="ECO:0000256" key="7">
    <source>
        <dbReference type="ARBA" id="ARBA00022842"/>
    </source>
</evidence>
<dbReference type="Pfam" id="PF17941">
    <property type="entry name" value="PP_kinase_C_1"/>
    <property type="match status" value="1"/>
</dbReference>
<evidence type="ECO:0000259" key="12">
    <source>
        <dbReference type="Pfam" id="PF13089"/>
    </source>
</evidence>
<keyword evidence="5 8" id="KW-0418">Kinase</keyword>
<dbReference type="CDD" id="cd09168">
    <property type="entry name" value="PLDc_PaPPK1_C2_like"/>
    <property type="match status" value="1"/>
</dbReference>
<feature type="domain" description="Polyphosphate kinase C-terminal" evidence="13">
    <location>
        <begin position="675"/>
        <end position="836"/>
    </location>
</feature>
<dbReference type="GO" id="GO:0008976">
    <property type="term" value="F:polyphosphate kinase activity"/>
    <property type="evidence" value="ECO:0007669"/>
    <property type="project" value="UniProtKB-UniRule"/>
</dbReference>
<organism evidence="15 16">
    <name type="scientific">Actinomyces urogenitalis</name>
    <dbReference type="NCBI Taxonomy" id="103621"/>
    <lineage>
        <taxon>Bacteria</taxon>
        <taxon>Bacillati</taxon>
        <taxon>Actinomycetota</taxon>
        <taxon>Actinomycetes</taxon>
        <taxon>Actinomycetales</taxon>
        <taxon>Actinomycetaceae</taxon>
        <taxon>Actinomyces</taxon>
    </lineage>
</organism>
<dbReference type="FunFam" id="3.30.870.10:FF:000001">
    <property type="entry name" value="Polyphosphate kinase"/>
    <property type="match status" value="1"/>
</dbReference>
<keyword evidence="4 8" id="KW-0547">Nucleotide-binding</keyword>
<feature type="domain" description="Polyphosphate kinase middle" evidence="11">
    <location>
        <begin position="286"/>
        <end position="471"/>
    </location>
</feature>
<evidence type="ECO:0000256" key="3">
    <source>
        <dbReference type="ARBA" id="ARBA00022723"/>
    </source>
</evidence>
<comment type="similarity">
    <text evidence="8 9">Belongs to the polyphosphate kinase 1 (PPK1) family.</text>
</comment>
<feature type="region of interest" description="Disordered" evidence="10">
    <location>
        <begin position="1"/>
        <end position="168"/>
    </location>
</feature>
<dbReference type="InterPro" id="IPR036830">
    <property type="entry name" value="PP_kinase_middle_dom_sf"/>
</dbReference>
<dbReference type="InterPro" id="IPR024953">
    <property type="entry name" value="PP_kinase_middle"/>
</dbReference>
<dbReference type="GO" id="GO:0009358">
    <property type="term" value="C:polyphosphate kinase complex"/>
    <property type="evidence" value="ECO:0007669"/>
    <property type="project" value="InterPro"/>
</dbReference>
<keyword evidence="1 8" id="KW-0597">Phosphoprotein</keyword>
<evidence type="ECO:0000256" key="6">
    <source>
        <dbReference type="ARBA" id="ARBA00022840"/>
    </source>
</evidence>
<evidence type="ECO:0000259" key="14">
    <source>
        <dbReference type="Pfam" id="PF17941"/>
    </source>
</evidence>
<evidence type="ECO:0000256" key="8">
    <source>
        <dbReference type="HAMAP-Rule" id="MF_00347"/>
    </source>
</evidence>
<dbReference type="SUPFAM" id="SSF56024">
    <property type="entry name" value="Phospholipase D/nuclease"/>
    <property type="match status" value="2"/>
</dbReference>
<dbReference type="HAMAP" id="MF_00347">
    <property type="entry name" value="Polyphosphate_kinase"/>
    <property type="match status" value="1"/>
</dbReference>
<dbReference type="NCBIfam" id="NF003917">
    <property type="entry name" value="PRK05443.1-1"/>
    <property type="match status" value="1"/>
</dbReference>
<dbReference type="Proteomes" id="UP000234778">
    <property type="component" value="Unassembled WGS sequence"/>
</dbReference>
<comment type="PTM">
    <text evidence="8 9">An intermediate of this reaction is the autophosphorylated ppk in which a phosphate is covalently linked to a histidine residue through a N-P bond.</text>
</comment>
<dbReference type="SUPFAM" id="SSF143724">
    <property type="entry name" value="PHP14-like"/>
    <property type="match status" value="1"/>
</dbReference>
<feature type="compositionally biased region" description="Acidic residues" evidence="10">
    <location>
        <begin position="93"/>
        <end position="102"/>
    </location>
</feature>
<protein>
    <recommendedName>
        <fullName evidence="8 9">Polyphosphate kinase</fullName>
        <ecNumber evidence="8 9">2.7.4.1</ecNumber>
    </recommendedName>
    <alternativeName>
        <fullName evidence="8">ATP-polyphosphate phosphotransferase</fullName>
    </alternativeName>
    <alternativeName>
        <fullName evidence="8">Polyphosphoric acid kinase</fullName>
    </alternativeName>
</protein>
<dbReference type="NCBIfam" id="NF003918">
    <property type="entry name" value="PRK05443.1-2"/>
    <property type="match status" value="1"/>
</dbReference>
<dbReference type="GO" id="GO:0006799">
    <property type="term" value="P:polyphosphate biosynthetic process"/>
    <property type="evidence" value="ECO:0007669"/>
    <property type="project" value="UniProtKB-UniRule"/>
</dbReference>
<feature type="compositionally biased region" description="Basic and acidic residues" evidence="10">
    <location>
        <begin position="72"/>
        <end position="86"/>
    </location>
</feature>
<gene>
    <name evidence="8" type="primary">ppk</name>
    <name evidence="15" type="ORF">CYJ26_06420</name>
</gene>
<dbReference type="GO" id="GO:0005524">
    <property type="term" value="F:ATP binding"/>
    <property type="evidence" value="ECO:0007669"/>
    <property type="project" value="UniProtKB-KW"/>
</dbReference>
<evidence type="ECO:0000259" key="13">
    <source>
        <dbReference type="Pfam" id="PF13090"/>
    </source>
</evidence>
<dbReference type="PANTHER" id="PTHR30218:SF0">
    <property type="entry name" value="POLYPHOSPHATE KINASE"/>
    <property type="match status" value="1"/>
</dbReference>
<dbReference type="NCBIfam" id="NF003922">
    <property type="entry name" value="PRK05443.2-3"/>
    <property type="match status" value="1"/>
</dbReference>
<dbReference type="CDD" id="cd09165">
    <property type="entry name" value="PLDc_PaPPK1_C1_like"/>
    <property type="match status" value="1"/>
</dbReference>
<evidence type="ECO:0000256" key="9">
    <source>
        <dbReference type="RuleBase" id="RU003800"/>
    </source>
</evidence>
<dbReference type="InterPro" id="IPR036832">
    <property type="entry name" value="PPK_N_dom_sf"/>
</dbReference>
<feature type="binding site" evidence="8">
    <location>
        <position position="547"/>
    </location>
    <ligand>
        <name>Mg(2+)</name>
        <dbReference type="ChEBI" id="CHEBI:18420"/>
    </ligand>
</feature>
<feature type="domain" description="Polyphosphate kinase C-terminal" evidence="14">
    <location>
        <begin position="502"/>
        <end position="667"/>
    </location>
</feature>
<dbReference type="NCBIfam" id="NF003921">
    <property type="entry name" value="PRK05443.2-2"/>
    <property type="match status" value="1"/>
</dbReference>
<dbReference type="NCBIfam" id="TIGR03705">
    <property type="entry name" value="poly_P_kin"/>
    <property type="match status" value="1"/>
</dbReference>
<evidence type="ECO:0000256" key="4">
    <source>
        <dbReference type="ARBA" id="ARBA00022741"/>
    </source>
</evidence>
<comment type="function">
    <text evidence="8 9">Catalyzes the reversible transfer of the terminal phosphate of ATP to form a long-chain polyphosphate (polyP).</text>
</comment>
<feature type="binding site" evidence="8">
    <location>
        <position position="764"/>
    </location>
    <ligand>
        <name>ATP</name>
        <dbReference type="ChEBI" id="CHEBI:30616"/>
    </ligand>
</feature>
<dbReference type="PANTHER" id="PTHR30218">
    <property type="entry name" value="POLYPHOSPHATE KINASE"/>
    <property type="match status" value="1"/>
</dbReference>